<organism evidence="2 3">
    <name type="scientific">Rohdeia mirabilis</name>
    <dbReference type="NCBI Taxonomy" id="2528008"/>
    <lineage>
        <taxon>Bacteria</taxon>
        <taxon>Pseudomonadati</taxon>
        <taxon>Planctomycetota</taxon>
        <taxon>Planctomycetia</taxon>
        <taxon>Planctomycetia incertae sedis</taxon>
        <taxon>Rohdeia</taxon>
    </lineage>
</organism>
<protein>
    <submittedName>
        <fullName evidence="2">Transposase IS200 like protein</fullName>
    </submittedName>
</protein>
<feature type="domain" description="Transposase IS200-like" evidence="1">
    <location>
        <begin position="9"/>
        <end position="123"/>
    </location>
</feature>
<dbReference type="RefSeq" id="WP_145188786.1">
    <property type="nucleotide sequence ID" value="NZ_CP036290.1"/>
</dbReference>
<dbReference type="GO" id="GO:0004803">
    <property type="term" value="F:transposase activity"/>
    <property type="evidence" value="ECO:0007669"/>
    <property type="project" value="InterPro"/>
</dbReference>
<dbReference type="InterPro" id="IPR036515">
    <property type="entry name" value="Transposase_17_sf"/>
</dbReference>
<dbReference type="InterPro" id="IPR002686">
    <property type="entry name" value="Transposase_17"/>
</dbReference>
<gene>
    <name evidence="2" type="ORF">Pla163_25680</name>
</gene>
<dbReference type="Proteomes" id="UP000319342">
    <property type="component" value="Chromosome"/>
</dbReference>
<dbReference type="OrthoDB" id="278793at2"/>
<dbReference type="Pfam" id="PF01797">
    <property type="entry name" value="Y1_Tnp"/>
    <property type="match status" value="1"/>
</dbReference>
<dbReference type="EMBL" id="CP036290">
    <property type="protein sequence ID" value="QDU85438.1"/>
    <property type="molecule type" value="Genomic_DNA"/>
</dbReference>
<dbReference type="Gene3D" id="3.30.70.1290">
    <property type="entry name" value="Transposase IS200-like"/>
    <property type="match status" value="1"/>
</dbReference>
<evidence type="ECO:0000313" key="2">
    <source>
        <dbReference type="EMBL" id="QDU85438.1"/>
    </source>
</evidence>
<evidence type="ECO:0000313" key="3">
    <source>
        <dbReference type="Proteomes" id="UP000319342"/>
    </source>
</evidence>
<dbReference type="GO" id="GO:0003677">
    <property type="term" value="F:DNA binding"/>
    <property type="evidence" value="ECO:0007669"/>
    <property type="project" value="InterPro"/>
</dbReference>
<reference evidence="2 3" key="1">
    <citation type="submission" date="2019-02" db="EMBL/GenBank/DDBJ databases">
        <title>Deep-cultivation of Planctomycetes and their phenomic and genomic characterization uncovers novel biology.</title>
        <authorList>
            <person name="Wiegand S."/>
            <person name="Jogler M."/>
            <person name="Boedeker C."/>
            <person name="Pinto D."/>
            <person name="Vollmers J."/>
            <person name="Rivas-Marin E."/>
            <person name="Kohn T."/>
            <person name="Peeters S.H."/>
            <person name="Heuer A."/>
            <person name="Rast P."/>
            <person name="Oberbeckmann S."/>
            <person name="Bunk B."/>
            <person name="Jeske O."/>
            <person name="Meyerdierks A."/>
            <person name="Storesund J.E."/>
            <person name="Kallscheuer N."/>
            <person name="Luecker S."/>
            <person name="Lage O.M."/>
            <person name="Pohl T."/>
            <person name="Merkel B.J."/>
            <person name="Hornburger P."/>
            <person name="Mueller R.-W."/>
            <person name="Bruemmer F."/>
            <person name="Labrenz M."/>
            <person name="Spormann A.M."/>
            <person name="Op den Camp H."/>
            <person name="Overmann J."/>
            <person name="Amann R."/>
            <person name="Jetten M.S.M."/>
            <person name="Mascher T."/>
            <person name="Medema M.H."/>
            <person name="Devos D.P."/>
            <person name="Kaster A.-K."/>
            <person name="Ovreas L."/>
            <person name="Rohde M."/>
            <person name="Galperin M.Y."/>
            <person name="Jogler C."/>
        </authorList>
    </citation>
    <scope>NUCLEOTIDE SEQUENCE [LARGE SCALE GENOMIC DNA]</scope>
    <source>
        <strain evidence="2 3">Pla163</strain>
    </source>
</reference>
<dbReference type="SUPFAM" id="SSF143422">
    <property type="entry name" value="Transposase IS200-like"/>
    <property type="match status" value="1"/>
</dbReference>
<evidence type="ECO:0000259" key="1">
    <source>
        <dbReference type="SMART" id="SM01321"/>
    </source>
</evidence>
<name>A0A518D1S9_9BACT</name>
<dbReference type="AlphaFoldDB" id="A0A518D1S9"/>
<dbReference type="GO" id="GO:0006313">
    <property type="term" value="P:DNA transposition"/>
    <property type="evidence" value="ECO:0007669"/>
    <property type="project" value="InterPro"/>
</dbReference>
<keyword evidence="3" id="KW-1185">Reference proteome</keyword>
<dbReference type="PANTHER" id="PTHR34322:SF2">
    <property type="entry name" value="TRANSPOSASE IS200-LIKE DOMAIN-CONTAINING PROTEIN"/>
    <property type="match status" value="1"/>
</dbReference>
<sequence length="334" mass="38112">MARRPRQDAPGSWHHVVNRAIAKRPYFETRSDQRYFLARLAAEVRKGRLEVHAYCLMTTHFHLLVRSRVGEMSEAMRLVQNAYSRHFNRRRRRDGPLIRGRYYSKRVDTDRYRRAVVRYIDVNAVLARLVKTPADHEFGSARAFISGSTPPWLSRDWIVPRALELTESSRFDGAAYLHAFHPSAHENVEALVELVEARLQCACEADPIDDLIGRTPVQVREWMIRKAELADGHPLGLPVCGPTIVSRSLERHLAAEGSWVVVRNGRAWDGSEIARVGLLRNLVSMTHLRIGQLLGLGHWATAHRAELHQVLVRSDDEYGRRVASVARFAIDQSA</sequence>
<dbReference type="PANTHER" id="PTHR34322">
    <property type="entry name" value="TRANSPOSASE, Y1_TNP DOMAIN-CONTAINING"/>
    <property type="match status" value="1"/>
</dbReference>
<proteinExistence type="predicted"/>
<dbReference type="SMART" id="SM01321">
    <property type="entry name" value="Y1_Tnp"/>
    <property type="match status" value="1"/>
</dbReference>
<accession>A0A518D1S9</accession>